<dbReference type="PANTHER" id="PTHR38030">
    <property type="entry name" value="PROTOPORPHYRINOGEN IX DEHYDROGENASE [MENAQUINONE]"/>
    <property type="match status" value="1"/>
</dbReference>
<sequence>MKHYLAYASHDGQTRKIIGKISEILELKGEKVVFFPLATGMEPLPSDLQDTSILIGAPIRYGFHLKPVRQFVQQNLSKLNSANAAFFSVNLTARKAEKSTPETNAYLRKFLEKSKFQPKQAAVFAGALNYPDYKPWDRLMIQLIMKMTNGPTDPSLSIEFTDWQAVERFAEELASPREARAL</sequence>
<dbReference type="NCBIfam" id="NF008316">
    <property type="entry name" value="PRK11104.1"/>
    <property type="match status" value="1"/>
</dbReference>
<comment type="subcellular location">
    <subcellularLocation>
        <location evidence="7">Cell membrane</location>
        <topology evidence="7">Peripheral membrane protein</topology>
    </subcellularLocation>
</comment>
<evidence type="ECO:0000256" key="4">
    <source>
        <dbReference type="ARBA" id="ARBA00023002"/>
    </source>
</evidence>
<comment type="catalytic activity">
    <reaction evidence="7">
        <text>protoporphyrinogen IX + 3 a quinone = protoporphyrin IX + 3 a quinol</text>
        <dbReference type="Rhea" id="RHEA:65032"/>
        <dbReference type="ChEBI" id="CHEBI:24646"/>
        <dbReference type="ChEBI" id="CHEBI:57306"/>
        <dbReference type="ChEBI" id="CHEBI:57307"/>
        <dbReference type="ChEBI" id="CHEBI:132124"/>
        <dbReference type="EC" id="1.3.5.3"/>
    </reaction>
</comment>
<keyword evidence="5" id="KW-0472">Membrane</keyword>
<comment type="similarity">
    <text evidence="7">Belongs to the HemG family.</text>
</comment>
<keyword evidence="6 7" id="KW-0627">Porphyrin biosynthesis</keyword>
<evidence type="ECO:0000259" key="8">
    <source>
        <dbReference type="Pfam" id="PF12724"/>
    </source>
</evidence>
<dbReference type="GO" id="GO:0004729">
    <property type="term" value="F:oxygen-dependent protoporphyrinogen oxidase activity"/>
    <property type="evidence" value="ECO:0007669"/>
    <property type="project" value="InterPro"/>
</dbReference>
<evidence type="ECO:0000313" key="10">
    <source>
        <dbReference type="Proteomes" id="UP000183371"/>
    </source>
</evidence>
<dbReference type="PANTHER" id="PTHR38030:SF2">
    <property type="entry name" value="PROTOPORPHYRINOGEN IX DEHYDROGENASE [QUINONE]"/>
    <property type="match status" value="1"/>
</dbReference>
<keyword evidence="7" id="KW-1003">Cell membrane</keyword>
<dbReference type="AlphaFoldDB" id="A0A1I6ZAP0"/>
<dbReference type="GO" id="GO:0070819">
    <property type="term" value="F:menaquinone-dependent protoporphyrinogen oxidase activity"/>
    <property type="evidence" value="ECO:0007669"/>
    <property type="project" value="UniProtKB-UniRule"/>
</dbReference>
<comment type="catalytic activity">
    <reaction evidence="7">
        <text>protoporphyrinogen IX + 3 a menaquinone = protoporphyrin IX + 3 a menaquinol</text>
        <dbReference type="Rhea" id="RHEA:27409"/>
        <dbReference type="Rhea" id="RHEA-COMP:9537"/>
        <dbReference type="Rhea" id="RHEA-COMP:9539"/>
        <dbReference type="ChEBI" id="CHEBI:16374"/>
        <dbReference type="ChEBI" id="CHEBI:18151"/>
        <dbReference type="ChEBI" id="CHEBI:57306"/>
        <dbReference type="ChEBI" id="CHEBI:57307"/>
        <dbReference type="EC" id="1.3.5.3"/>
    </reaction>
</comment>
<feature type="domain" description="Flavodoxin" evidence="8">
    <location>
        <begin position="5"/>
        <end position="154"/>
    </location>
</feature>
<comment type="pathway">
    <text evidence="7">Porphyrin-containing compound metabolism; protoporphyrin-IX biosynthesis; protoporphyrin-IX from protoporphyrinogen-IX: step 1/1.</text>
</comment>
<keyword evidence="4 7" id="KW-0560">Oxidoreductase</keyword>
<dbReference type="Gene3D" id="3.40.50.360">
    <property type="match status" value="1"/>
</dbReference>
<dbReference type="InterPro" id="IPR026816">
    <property type="entry name" value="Flavodoxin_dom"/>
</dbReference>
<keyword evidence="1 7" id="KW-0285">Flavoprotein</keyword>
<evidence type="ECO:0000256" key="1">
    <source>
        <dbReference type="ARBA" id="ARBA00022630"/>
    </source>
</evidence>
<gene>
    <name evidence="7" type="primary">hemG</name>
    <name evidence="9" type="ORF">SAMN05444141_102204</name>
</gene>
<keyword evidence="3 7" id="KW-0547">Nucleotide-binding</keyword>
<evidence type="ECO:0000256" key="7">
    <source>
        <dbReference type="HAMAP-Rule" id="MF_00853"/>
    </source>
</evidence>
<keyword evidence="2 7" id="KW-0288">FMN</keyword>
<evidence type="ECO:0000256" key="6">
    <source>
        <dbReference type="ARBA" id="ARBA00023244"/>
    </source>
</evidence>
<proteinExistence type="inferred from homology"/>
<evidence type="ECO:0000256" key="2">
    <source>
        <dbReference type="ARBA" id="ARBA00022643"/>
    </source>
</evidence>
<dbReference type="InterPro" id="IPR044264">
    <property type="entry name" value="HemG"/>
</dbReference>
<comment type="function">
    <text evidence="7">Catalyzes the 6-electron oxidation of protoporphyrinogen IX to form protoporphyrin IX; under anaerobic conditions uses menaquinone as an electron acceptor, under aerobic conditions uses ubiquinone as an electron acceptor.</text>
</comment>
<dbReference type="EMBL" id="FPBD01000002">
    <property type="protein sequence ID" value="SFT59757.1"/>
    <property type="molecule type" value="Genomic_DNA"/>
</dbReference>
<protein>
    <recommendedName>
        <fullName evidence="7">Protoporphyrinogen IX dehydrogenase [quinone]</fullName>
        <ecNumber evidence="7">1.3.5.3</ecNumber>
    </recommendedName>
    <alternativeName>
        <fullName evidence="7">Protoporphyrinogen IX dehydrogenase [menaquinone]</fullName>
    </alternativeName>
    <alternativeName>
        <fullName evidence="7">Protoporphyrinogen IX dehydrogenase [ubiquinone]</fullName>
    </alternativeName>
    <alternativeName>
        <fullName evidence="7">Protoporphyrinogen oxidase</fullName>
        <shortName evidence="7">PPO</shortName>
    </alternativeName>
</protein>
<organism evidence="9 10">
    <name type="scientific">Pseudovibrio denitrificans</name>
    <dbReference type="NCBI Taxonomy" id="258256"/>
    <lineage>
        <taxon>Bacteria</taxon>
        <taxon>Pseudomonadati</taxon>
        <taxon>Pseudomonadota</taxon>
        <taxon>Alphaproteobacteria</taxon>
        <taxon>Hyphomicrobiales</taxon>
        <taxon>Stappiaceae</taxon>
        <taxon>Pseudovibrio</taxon>
    </lineage>
</organism>
<dbReference type="InterPro" id="IPR052200">
    <property type="entry name" value="Protoporphyrinogen_IX_DH"/>
</dbReference>
<comment type="cofactor">
    <cofactor evidence="7">
        <name>FMN</name>
        <dbReference type="ChEBI" id="CHEBI:58210"/>
    </cofactor>
    <text evidence="7">Binds 1 FMN non-covalently per subunit.</text>
</comment>
<evidence type="ECO:0000313" key="9">
    <source>
        <dbReference type="EMBL" id="SFT59757.1"/>
    </source>
</evidence>
<dbReference type="InterPro" id="IPR029039">
    <property type="entry name" value="Flavoprotein-like_sf"/>
</dbReference>
<dbReference type="HAMAP" id="MF_00853">
    <property type="entry name" value="HemG"/>
    <property type="match status" value="1"/>
</dbReference>
<keyword evidence="10" id="KW-1185">Reference proteome</keyword>
<accession>A0A1I6ZAP0</accession>
<reference evidence="10" key="1">
    <citation type="submission" date="2016-10" db="EMBL/GenBank/DDBJ databases">
        <authorList>
            <person name="Varghese N."/>
            <person name="Submissions S."/>
        </authorList>
    </citation>
    <scope>NUCLEOTIDE SEQUENCE [LARGE SCALE GENOMIC DNA]</scope>
    <source>
        <strain evidence="10">DSM 17465</strain>
    </source>
</reference>
<dbReference type="GO" id="GO:0006782">
    <property type="term" value="P:protoporphyrinogen IX biosynthetic process"/>
    <property type="evidence" value="ECO:0007669"/>
    <property type="project" value="UniProtKB-UniRule"/>
</dbReference>
<evidence type="ECO:0000256" key="5">
    <source>
        <dbReference type="ARBA" id="ARBA00023136"/>
    </source>
</evidence>
<comment type="catalytic activity">
    <reaction evidence="7">
        <text>protoporphyrinogen IX + 3 a ubiquinone = protoporphyrin IX + 3 a ubiquinol</text>
        <dbReference type="Rhea" id="RHEA:63936"/>
        <dbReference type="Rhea" id="RHEA-COMP:9565"/>
        <dbReference type="Rhea" id="RHEA-COMP:9566"/>
        <dbReference type="ChEBI" id="CHEBI:16389"/>
        <dbReference type="ChEBI" id="CHEBI:17976"/>
        <dbReference type="ChEBI" id="CHEBI:57306"/>
        <dbReference type="ChEBI" id="CHEBI:57307"/>
    </reaction>
</comment>
<dbReference type="GO" id="GO:0005886">
    <property type="term" value="C:plasma membrane"/>
    <property type="evidence" value="ECO:0007669"/>
    <property type="project" value="UniProtKB-SubCell"/>
</dbReference>
<evidence type="ECO:0000256" key="3">
    <source>
        <dbReference type="ARBA" id="ARBA00022741"/>
    </source>
</evidence>
<dbReference type="GO" id="GO:0010181">
    <property type="term" value="F:FMN binding"/>
    <property type="evidence" value="ECO:0007669"/>
    <property type="project" value="UniProtKB-UniRule"/>
</dbReference>
<dbReference type="RefSeq" id="WP_174519207.1">
    <property type="nucleotide sequence ID" value="NZ_FPBD01000002.1"/>
</dbReference>
<dbReference type="EC" id="1.3.5.3" evidence="7"/>
<dbReference type="Pfam" id="PF12724">
    <property type="entry name" value="Flavodoxin_5"/>
    <property type="match status" value="1"/>
</dbReference>
<dbReference type="UniPathway" id="UPA00251">
    <property type="reaction ID" value="UER00324"/>
</dbReference>
<dbReference type="Proteomes" id="UP000183371">
    <property type="component" value="Unassembled WGS sequence"/>
</dbReference>
<name>A0A1I6ZAP0_9HYPH</name>
<dbReference type="SUPFAM" id="SSF52218">
    <property type="entry name" value="Flavoproteins"/>
    <property type="match status" value="1"/>
</dbReference>